<evidence type="ECO:0000313" key="11">
    <source>
        <dbReference type="Proteomes" id="UP000609531"/>
    </source>
</evidence>
<dbReference type="RefSeq" id="WP_198884132.1">
    <property type="nucleotide sequence ID" value="NZ_JAEKJA010000024.1"/>
</dbReference>
<sequence>MTRRRPTIFELDEVAFEKGSEEFVEVRRETRTRVREERRAPRAEERVAEAPPEEAVDDLPVSLQETVPPRRRWSFLSLFAAGLSGLAALALSISLYAFVEDLFARVPALGGLATALAVLMFAGLFGMVLKEWIAIRRLKEVEALRRRANAAVAEDDRGAAVAVLKDLIDLYGDRPTTARGREALKAHMREIIDGRDLVVLGEREVLAPLDREAIAEIVGTARRVAAVTALSPRALVDLAFVIFAALSLVRRIAVIYGGRPGTLGFLRVLRHAIAHLAVTGGMAAGDTLVGEVIGKGIAAKLSAKLGEGIVNGLMTARLGLATLDVLRPLPFTGTRRPRVNDILGDIARLAPKDGRDTKD</sequence>
<name>A0A934IUE6_9HYPH</name>
<dbReference type="EMBL" id="JAEKJA010000024">
    <property type="protein sequence ID" value="MBJ3778230.1"/>
    <property type="molecule type" value="Genomic_DNA"/>
</dbReference>
<keyword evidence="5 9" id="KW-0812">Transmembrane</keyword>
<comment type="caution">
    <text evidence="10">The sequence shown here is derived from an EMBL/GenBank/DDBJ whole genome shotgun (WGS) entry which is preliminary data.</text>
</comment>
<organism evidence="10 11">
    <name type="scientific">Acuticoccus mangrovi</name>
    <dbReference type="NCBI Taxonomy" id="2796142"/>
    <lineage>
        <taxon>Bacteria</taxon>
        <taxon>Pseudomonadati</taxon>
        <taxon>Pseudomonadota</taxon>
        <taxon>Alphaproteobacteria</taxon>
        <taxon>Hyphomicrobiales</taxon>
        <taxon>Amorphaceae</taxon>
        <taxon>Acuticoccus</taxon>
    </lineage>
</organism>
<evidence type="ECO:0000256" key="6">
    <source>
        <dbReference type="ARBA" id="ARBA00022989"/>
    </source>
</evidence>
<feature type="compositionally biased region" description="Basic and acidic residues" evidence="8">
    <location>
        <begin position="31"/>
        <end position="48"/>
    </location>
</feature>
<comment type="similarity">
    <text evidence="2">Belongs to the UPF0283 family.</text>
</comment>
<evidence type="ECO:0000256" key="2">
    <source>
        <dbReference type="ARBA" id="ARBA00008255"/>
    </source>
</evidence>
<dbReference type="Pfam" id="PF05128">
    <property type="entry name" value="DUF697"/>
    <property type="match status" value="1"/>
</dbReference>
<keyword evidence="7 9" id="KW-0472">Membrane</keyword>
<evidence type="ECO:0000256" key="4">
    <source>
        <dbReference type="ARBA" id="ARBA00022519"/>
    </source>
</evidence>
<keyword evidence="11" id="KW-1185">Reference proteome</keyword>
<dbReference type="Proteomes" id="UP000609531">
    <property type="component" value="Unassembled WGS sequence"/>
</dbReference>
<comment type="subcellular location">
    <subcellularLocation>
        <location evidence="1">Cell inner membrane</location>
        <topology evidence="1">Multi-pass membrane protein</topology>
    </subcellularLocation>
</comment>
<evidence type="ECO:0000256" key="5">
    <source>
        <dbReference type="ARBA" id="ARBA00022692"/>
    </source>
</evidence>
<evidence type="ECO:0000256" key="9">
    <source>
        <dbReference type="SAM" id="Phobius"/>
    </source>
</evidence>
<dbReference type="GO" id="GO:0005886">
    <property type="term" value="C:plasma membrane"/>
    <property type="evidence" value="ECO:0007669"/>
    <property type="project" value="UniProtKB-SubCell"/>
</dbReference>
<gene>
    <name evidence="10" type="ORF">JCR33_21195</name>
</gene>
<dbReference type="InterPro" id="IPR021147">
    <property type="entry name" value="DUF697"/>
</dbReference>
<evidence type="ECO:0000256" key="7">
    <source>
        <dbReference type="ARBA" id="ARBA00023136"/>
    </source>
</evidence>
<reference evidence="10" key="1">
    <citation type="submission" date="2020-12" db="EMBL/GenBank/DDBJ databases">
        <title>Bacterial taxonomy.</title>
        <authorList>
            <person name="Pan X."/>
        </authorList>
    </citation>
    <scope>NUCLEOTIDE SEQUENCE</scope>
    <source>
        <strain evidence="10">B2012</strain>
    </source>
</reference>
<evidence type="ECO:0000256" key="3">
    <source>
        <dbReference type="ARBA" id="ARBA00022475"/>
    </source>
</evidence>
<dbReference type="AlphaFoldDB" id="A0A934IUE6"/>
<proteinExistence type="inferred from homology"/>
<feature type="transmembrane region" description="Helical" evidence="9">
    <location>
        <begin position="111"/>
        <end position="129"/>
    </location>
</feature>
<dbReference type="PANTHER" id="PTHR39342">
    <property type="entry name" value="UPF0283 MEMBRANE PROTEIN YCJF"/>
    <property type="match status" value="1"/>
</dbReference>
<dbReference type="NCBIfam" id="TIGR01620">
    <property type="entry name" value="hyp_HI0043"/>
    <property type="match status" value="1"/>
</dbReference>
<evidence type="ECO:0000256" key="8">
    <source>
        <dbReference type="SAM" id="MobiDB-lite"/>
    </source>
</evidence>
<evidence type="ECO:0000313" key="10">
    <source>
        <dbReference type="EMBL" id="MBJ3778230.1"/>
    </source>
</evidence>
<evidence type="ECO:0000256" key="1">
    <source>
        <dbReference type="ARBA" id="ARBA00004429"/>
    </source>
</evidence>
<feature type="region of interest" description="Disordered" evidence="8">
    <location>
        <begin position="31"/>
        <end position="53"/>
    </location>
</feature>
<keyword evidence="4" id="KW-0997">Cell inner membrane</keyword>
<dbReference type="PANTHER" id="PTHR39342:SF1">
    <property type="entry name" value="UPF0283 MEMBRANE PROTEIN YCJF"/>
    <property type="match status" value="1"/>
</dbReference>
<keyword evidence="6 9" id="KW-1133">Transmembrane helix</keyword>
<accession>A0A934IUE6</accession>
<keyword evidence="3" id="KW-1003">Cell membrane</keyword>
<feature type="transmembrane region" description="Helical" evidence="9">
    <location>
        <begin position="75"/>
        <end position="99"/>
    </location>
</feature>
<dbReference type="InterPro" id="IPR006507">
    <property type="entry name" value="UPF0283"/>
</dbReference>
<protein>
    <submittedName>
        <fullName evidence="10">TIGR01620 family protein</fullName>
    </submittedName>
</protein>